<reference evidence="1 2" key="2">
    <citation type="journal article" date="2016" name="Genome Announc.">
        <title>Permanent Draft Genome Sequences for Two Variants of Frankia sp. Strain CpI1, the First Frankia Strain Isolated from Root Nodules of Comptonia peregrina.</title>
        <authorList>
            <person name="Oshone R."/>
            <person name="Hurst S.G.IV."/>
            <person name="Abebe-Akele F."/>
            <person name="Simpson S."/>
            <person name="Morris K."/>
            <person name="Thomas W.K."/>
            <person name="Tisa L.S."/>
        </authorList>
    </citation>
    <scope>NUCLEOTIDE SEQUENCE [LARGE SCALE GENOMIC DNA]</scope>
    <source>
        <strain evidence="2">CpI1-S</strain>
    </source>
</reference>
<dbReference type="AlphaFoldDB" id="A0A0D8B715"/>
<evidence type="ECO:0000313" key="2">
    <source>
        <dbReference type="Proteomes" id="UP000032545"/>
    </source>
</evidence>
<organism evidence="1 2">
    <name type="scientific">Frankia torreyi</name>
    <dbReference type="NCBI Taxonomy" id="1856"/>
    <lineage>
        <taxon>Bacteria</taxon>
        <taxon>Bacillati</taxon>
        <taxon>Actinomycetota</taxon>
        <taxon>Actinomycetes</taxon>
        <taxon>Frankiales</taxon>
        <taxon>Frankiaceae</taxon>
        <taxon>Frankia</taxon>
    </lineage>
</organism>
<evidence type="ECO:0000313" key="1">
    <source>
        <dbReference type="EMBL" id="KJE19890.1"/>
    </source>
</evidence>
<accession>A0A0D8B715</accession>
<comment type="caution">
    <text evidence="1">The sequence shown here is derived from an EMBL/GenBank/DDBJ whole genome shotgun (WGS) entry which is preliminary data.</text>
</comment>
<dbReference type="PATRIC" id="fig|1502723.3.peg.6465"/>
<dbReference type="Proteomes" id="UP000032545">
    <property type="component" value="Unassembled WGS sequence"/>
</dbReference>
<name>A0A0D8B715_9ACTN</name>
<dbReference type="EMBL" id="JYFN01000080">
    <property type="protein sequence ID" value="KJE19890.1"/>
    <property type="molecule type" value="Genomic_DNA"/>
</dbReference>
<proteinExistence type="predicted"/>
<reference evidence="2" key="1">
    <citation type="submission" date="2015-02" db="EMBL/GenBank/DDBJ databases">
        <title>Draft Genome of Frankia sp. CpI1-S.</title>
        <authorList>
            <person name="Oshone R.T."/>
            <person name="Ngom M."/>
            <person name="Ghodhbane-Gtari F."/>
            <person name="Gtari M."/>
            <person name="Morris K."/>
            <person name="Thomas K."/>
            <person name="Sen A."/>
            <person name="Tisa L.S."/>
        </authorList>
    </citation>
    <scope>NUCLEOTIDE SEQUENCE [LARGE SCALE GENOMIC DNA]</scope>
    <source>
        <strain evidence="2">CpI1-S</strain>
    </source>
</reference>
<gene>
    <name evidence="1" type="ORF">FF36_05833</name>
</gene>
<protein>
    <submittedName>
        <fullName evidence="1">Uncharacterized protein</fullName>
    </submittedName>
</protein>
<keyword evidence="2" id="KW-1185">Reference proteome</keyword>
<sequence>MTAESAPSFAVSNVRSEPRVGLDGPNHLVTVTVGAWSGRRFLFCLGTVATLGIRLGVSTCGGSRQLVYGFLKVMGVRAMSSAGWGKRGPAV</sequence>